<keyword evidence="2" id="KW-1185">Reference proteome</keyword>
<dbReference type="InterPro" id="IPR009587">
    <property type="entry name" value="DUF1198"/>
</dbReference>
<dbReference type="AlphaFoldDB" id="A0A097QZI1"/>
<dbReference type="RefSeq" id="WP_025800461.1">
    <property type="nucleotide sequence ID" value="NZ_CP009706.1"/>
</dbReference>
<dbReference type="Proteomes" id="UP000029986">
    <property type="component" value="Chromosome"/>
</dbReference>
<name>A0A097QZI1_HAFAL</name>
<evidence type="ECO:0000313" key="2">
    <source>
        <dbReference type="Proteomes" id="UP000029986"/>
    </source>
</evidence>
<organism evidence="1 2">
    <name type="scientific">Hafnia alvei FB1</name>
    <dbReference type="NCBI Taxonomy" id="1453496"/>
    <lineage>
        <taxon>Bacteria</taxon>
        <taxon>Pseudomonadati</taxon>
        <taxon>Pseudomonadota</taxon>
        <taxon>Gammaproteobacteria</taxon>
        <taxon>Enterobacterales</taxon>
        <taxon>Hafniaceae</taxon>
        <taxon>Hafnia</taxon>
    </lineage>
</organism>
<accession>A0A097QZI1</accession>
<dbReference type="HOGENOM" id="CLU_145987_0_0_6"/>
<dbReference type="EMBL" id="CP009706">
    <property type="protein sequence ID" value="AIU71906.1"/>
    <property type="molecule type" value="Genomic_DNA"/>
</dbReference>
<sequence length="164" mass="18564">MIWLMLATLVVVFIVGFRVLNSDARRASQALTKRLNIEPVYVESMLSQMGKTAGGEFISYLLQDNESHMGNAAGVLLIYQTFIVDESDESLTFWRSVLRKAHLPTEITHKHVRLALTFLRELEPDPNEMAAYRLRYNARFTALSTDDGAANSNVYYMDGSSDHD</sequence>
<dbReference type="eggNOG" id="ENOG502ZBKK">
    <property type="taxonomic scope" value="Bacteria"/>
</dbReference>
<dbReference type="PATRIC" id="fig|1453496.5.peg.1107"/>
<dbReference type="KEGG" id="hav:AT03_05555"/>
<protein>
    <recommendedName>
        <fullName evidence="3">DUF1198 domain-containing protein</fullName>
    </recommendedName>
</protein>
<evidence type="ECO:0000313" key="1">
    <source>
        <dbReference type="EMBL" id="AIU71906.1"/>
    </source>
</evidence>
<dbReference type="Pfam" id="PF06711">
    <property type="entry name" value="DUF1198"/>
    <property type="match status" value="1"/>
</dbReference>
<evidence type="ECO:0008006" key="3">
    <source>
        <dbReference type="Google" id="ProtNLM"/>
    </source>
</evidence>
<reference evidence="1 2" key="1">
    <citation type="journal article" date="2014" name="Gut Pathog.">
        <title>Gene clusters of Hafnia alvei strain FB1 important in survival and pathogenesis: a draft genome perspective.</title>
        <authorList>
            <person name="Tan J.Y."/>
            <person name="Yin W.F."/>
            <person name="Chan K.G."/>
        </authorList>
    </citation>
    <scope>NUCLEOTIDE SEQUENCE [LARGE SCALE GENOMIC DNA]</scope>
    <source>
        <strain evidence="1 2">FB1</strain>
    </source>
</reference>
<dbReference type="OrthoDB" id="7062660at2"/>
<proteinExistence type="predicted"/>
<gene>
    <name evidence="1" type="ORF">AT03_05555</name>
</gene>